<keyword evidence="2" id="KW-1185">Reference proteome</keyword>
<dbReference type="AlphaFoldDB" id="M5UQ23"/>
<sequence length="63" mass="7254">MINFIGMLPIVQSSGLERHETSSHSHGNIGFNKSRYFVERPFPVPHCNIDARIREKSNREGCR</sequence>
<dbReference type="Proteomes" id="UP000011885">
    <property type="component" value="Unassembled WGS sequence"/>
</dbReference>
<gene>
    <name evidence="1" type="ORF">RSSM_00453</name>
</gene>
<name>M5UQ23_9BACT</name>
<proteinExistence type="predicted"/>
<dbReference type="EMBL" id="ANOH01000045">
    <property type="protein sequence ID" value="EMI58093.1"/>
    <property type="molecule type" value="Genomic_DNA"/>
</dbReference>
<evidence type="ECO:0000313" key="2">
    <source>
        <dbReference type="Proteomes" id="UP000011885"/>
    </source>
</evidence>
<comment type="caution">
    <text evidence="1">The sequence shown here is derived from an EMBL/GenBank/DDBJ whole genome shotgun (WGS) entry which is preliminary data.</text>
</comment>
<dbReference type="PATRIC" id="fig|1263870.3.peg.494"/>
<organism evidence="1 2">
    <name type="scientific">Rhodopirellula sallentina SM41</name>
    <dbReference type="NCBI Taxonomy" id="1263870"/>
    <lineage>
        <taxon>Bacteria</taxon>
        <taxon>Pseudomonadati</taxon>
        <taxon>Planctomycetota</taxon>
        <taxon>Planctomycetia</taxon>
        <taxon>Pirellulales</taxon>
        <taxon>Pirellulaceae</taxon>
        <taxon>Rhodopirellula</taxon>
    </lineage>
</organism>
<accession>M5UQ23</accession>
<evidence type="ECO:0000313" key="1">
    <source>
        <dbReference type="EMBL" id="EMI58093.1"/>
    </source>
</evidence>
<reference evidence="1 2" key="1">
    <citation type="journal article" date="2013" name="Mar. Genomics">
        <title>Expression of sulfatases in Rhodopirellula baltica and the diversity of sulfatases in the genus Rhodopirellula.</title>
        <authorList>
            <person name="Wegner C.E."/>
            <person name="Richter-Heitmann T."/>
            <person name="Klindworth A."/>
            <person name="Klockow C."/>
            <person name="Richter M."/>
            <person name="Achstetter T."/>
            <person name="Glockner F.O."/>
            <person name="Harder J."/>
        </authorList>
    </citation>
    <scope>NUCLEOTIDE SEQUENCE [LARGE SCALE GENOMIC DNA]</scope>
    <source>
        <strain evidence="1 2">SM41</strain>
    </source>
</reference>
<protein>
    <submittedName>
        <fullName evidence="1">Uncharacterized protein</fullName>
    </submittedName>
</protein>